<dbReference type="Pfam" id="PF04535">
    <property type="entry name" value="CASP_dom"/>
    <property type="match status" value="1"/>
</dbReference>
<dbReference type="PANTHER" id="PTHR36488">
    <property type="entry name" value="CASP-LIKE PROTEIN 1U1"/>
    <property type="match status" value="1"/>
</dbReference>
<keyword evidence="12" id="KW-1185">Reference proteome</keyword>
<comment type="subcellular location">
    <subcellularLocation>
        <location evidence="1 8">Cell membrane</location>
        <topology evidence="1 8">Multi-pass membrane protein</topology>
    </subcellularLocation>
</comment>
<evidence type="ECO:0000256" key="1">
    <source>
        <dbReference type="ARBA" id="ARBA00004651"/>
    </source>
</evidence>
<evidence type="ECO:0000256" key="2">
    <source>
        <dbReference type="ARBA" id="ARBA00007651"/>
    </source>
</evidence>
<comment type="caution">
    <text evidence="11">The sequence shown here is derived from an EMBL/GenBank/DDBJ whole genome shotgun (WGS) entry which is preliminary data.</text>
</comment>
<protein>
    <recommendedName>
        <fullName evidence="8">CASP-like protein</fullName>
    </recommendedName>
</protein>
<evidence type="ECO:0000256" key="4">
    <source>
        <dbReference type="ARBA" id="ARBA00022475"/>
    </source>
</evidence>
<evidence type="ECO:0000313" key="12">
    <source>
        <dbReference type="Proteomes" id="UP000826271"/>
    </source>
</evidence>
<evidence type="ECO:0000256" key="6">
    <source>
        <dbReference type="ARBA" id="ARBA00022989"/>
    </source>
</evidence>
<evidence type="ECO:0000256" key="8">
    <source>
        <dbReference type="RuleBase" id="RU361233"/>
    </source>
</evidence>
<dbReference type="InterPro" id="IPR006702">
    <property type="entry name" value="CASP_dom"/>
</dbReference>
<feature type="transmembrane region" description="Helical" evidence="8">
    <location>
        <begin position="94"/>
        <end position="119"/>
    </location>
</feature>
<keyword evidence="7 8" id="KW-0472">Membrane</keyword>
<evidence type="ECO:0000256" key="9">
    <source>
        <dbReference type="SAM" id="MobiDB-lite"/>
    </source>
</evidence>
<dbReference type="InterPro" id="IPR006459">
    <property type="entry name" value="CASP/CASPL"/>
</dbReference>
<evidence type="ECO:0000313" key="11">
    <source>
        <dbReference type="EMBL" id="KAG8385011.1"/>
    </source>
</evidence>
<proteinExistence type="inferred from homology"/>
<feature type="transmembrane region" description="Helical" evidence="8">
    <location>
        <begin position="31"/>
        <end position="54"/>
    </location>
</feature>
<gene>
    <name evidence="11" type="ORF">BUALT_Bualt04G0177800</name>
</gene>
<feature type="region of interest" description="Disordered" evidence="9">
    <location>
        <begin position="1"/>
        <end position="24"/>
    </location>
</feature>
<evidence type="ECO:0000256" key="7">
    <source>
        <dbReference type="ARBA" id="ARBA00023136"/>
    </source>
</evidence>
<sequence>MEPEMPKQNTSFTVLPMSSPKTSSETSKKRVFYFAQLTLRILVIAFTLAGAITMTTSQQFKVVADSVVCGLSVLSIVLVIALNSPKSNYKNYFYLLLLDLVSVLLLVSGCSAGMAIGYVGKFGQSQTGWIAICDKVAKFCDKIMASIASSFVAVICLFVLTLMSAHNLKSHPYLDGI</sequence>
<evidence type="ECO:0000259" key="10">
    <source>
        <dbReference type="Pfam" id="PF04535"/>
    </source>
</evidence>
<dbReference type="Proteomes" id="UP000826271">
    <property type="component" value="Unassembled WGS sequence"/>
</dbReference>
<dbReference type="PANTHER" id="PTHR36488:SF8">
    <property type="entry name" value="CASP-LIKE PROTEIN 1U1"/>
    <property type="match status" value="1"/>
</dbReference>
<dbReference type="InterPro" id="IPR044173">
    <property type="entry name" value="CASPL"/>
</dbReference>
<evidence type="ECO:0000256" key="3">
    <source>
        <dbReference type="ARBA" id="ARBA00011489"/>
    </source>
</evidence>
<organism evidence="11 12">
    <name type="scientific">Buddleja alternifolia</name>
    <dbReference type="NCBI Taxonomy" id="168488"/>
    <lineage>
        <taxon>Eukaryota</taxon>
        <taxon>Viridiplantae</taxon>
        <taxon>Streptophyta</taxon>
        <taxon>Embryophyta</taxon>
        <taxon>Tracheophyta</taxon>
        <taxon>Spermatophyta</taxon>
        <taxon>Magnoliopsida</taxon>
        <taxon>eudicotyledons</taxon>
        <taxon>Gunneridae</taxon>
        <taxon>Pentapetalae</taxon>
        <taxon>asterids</taxon>
        <taxon>lamiids</taxon>
        <taxon>Lamiales</taxon>
        <taxon>Scrophulariaceae</taxon>
        <taxon>Buddlejeae</taxon>
        <taxon>Buddleja</taxon>
    </lineage>
</organism>
<keyword evidence="5 8" id="KW-0812">Transmembrane</keyword>
<dbReference type="AlphaFoldDB" id="A0AAV6XPR9"/>
<keyword evidence="6 8" id="KW-1133">Transmembrane helix</keyword>
<dbReference type="GO" id="GO:0005886">
    <property type="term" value="C:plasma membrane"/>
    <property type="evidence" value="ECO:0007669"/>
    <property type="project" value="UniProtKB-SubCell"/>
</dbReference>
<reference evidence="11" key="1">
    <citation type="submission" date="2019-10" db="EMBL/GenBank/DDBJ databases">
        <authorList>
            <person name="Zhang R."/>
            <person name="Pan Y."/>
            <person name="Wang J."/>
            <person name="Ma R."/>
            <person name="Yu S."/>
        </authorList>
    </citation>
    <scope>NUCLEOTIDE SEQUENCE</scope>
    <source>
        <strain evidence="11">LA-IB0</strain>
        <tissue evidence="11">Leaf</tissue>
    </source>
</reference>
<feature type="domain" description="Casparian strip membrane protein" evidence="10">
    <location>
        <begin position="32"/>
        <end position="156"/>
    </location>
</feature>
<name>A0AAV6XPR9_9LAMI</name>
<feature type="transmembrane region" description="Helical" evidence="8">
    <location>
        <begin position="143"/>
        <end position="163"/>
    </location>
</feature>
<comment type="subunit">
    <text evidence="3 8">Homodimer and heterodimers.</text>
</comment>
<accession>A0AAV6XPR9</accession>
<dbReference type="NCBIfam" id="TIGR01569">
    <property type="entry name" value="A_tha_TIGR01569"/>
    <property type="match status" value="1"/>
</dbReference>
<evidence type="ECO:0000256" key="5">
    <source>
        <dbReference type="ARBA" id="ARBA00022692"/>
    </source>
</evidence>
<dbReference type="EMBL" id="WHWC01000004">
    <property type="protein sequence ID" value="KAG8385011.1"/>
    <property type="molecule type" value="Genomic_DNA"/>
</dbReference>
<feature type="transmembrane region" description="Helical" evidence="8">
    <location>
        <begin position="60"/>
        <end position="82"/>
    </location>
</feature>
<keyword evidence="4 8" id="KW-1003">Cell membrane</keyword>
<comment type="similarity">
    <text evidence="2 8">Belongs to the Casparian strip membrane proteins (CASP) family.</text>
</comment>